<feature type="binding site" evidence="8">
    <location>
        <position position="81"/>
    </location>
    <ligand>
        <name>chlorophyll a</name>
        <dbReference type="ChEBI" id="CHEBI:58416"/>
        <label>1</label>
    </ligand>
</feature>
<feature type="binding site" evidence="8">
    <location>
        <position position="195"/>
    </location>
    <ligand>
        <name>chlorophyll a</name>
        <dbReference type="ChEBI" id="CHEBI:58416"/>
        <label>1</label>
    </ligand>
</feature>
<name>A0ABD3N4V9_9STRA</name>
<dbReference type="InterPro" id="IPR001344">
    <property type="entry name" value="Chloro_AB-bd_pln"/>
</dbReference>
<evidence type="ECO:0000256" key="2">
    <source>
        <dbReference type="ARBA" id="ARBA00004229"/>
    </source>
</evidence>
<evidence type="ECO:0000256" key="5">
    <source>
        <dbReference type="ARBA" id="ARBA00022531"/>
    </source>
</evidence>
<reference evidence="10 11" key="1">
    <citation type="submission" date="2024-10" db="EMBL/GenBank/DDBJ databases">
        <title>Updated reference genomes for cyclostephanoid diatoms.</title>
        <authorList>
            <person name="Roberts W.R."/>
            <person name="Alverson A.J."/>
        </authorList>
    </citation>
    <scope>NUCLEOTIDE SEQUENCE [LARGE SCALE GENOMIC DNA]</scope>
    <source>
        <strain evidence="10 11">AJA232-27</strain>
    </source>
</reference>
<dbReference type="Proteomes" id="UP001530293">
    <property type="component" value="Unassembled WGS sequence"/>
</dbReference>
<evidence type="ECO:0000313" key="11">
    <source>
        <dbReference type="Proteomes" id="UP001530293"/>
    </source>
</evidence>
<gene>
    <name evidence="10" type="ORF">ACHAWU_006468</name>
</gene>
<evidence type="ECO:0000256" key="4">
    <source>
        <dbReference type="ARBA" id="ARBA00022528"/>
    </source>
</evidence>
<sequence>MTMKFTILATLLSTAAAFAPTPSNSRVSTSVRAELNGWVPDESKFAFGLPGAIPPFEDGFDPLGLATGTPLSTMKQWREAEVQHGRVAMLAAVGMLVTEEPIEYHPLFEAFNKDIGPAIRHLDEVDAVSPFFLTFLTIAIGSVEWNRALRGFSKPEGEFAFQQLKDNYYPGDVGFDPLNLKPTDADEFATMQTKELQNGRLAMLGAAGMIAQELVNGKEIFVNLGLATDRFDPSSVPIQF</sequence>
<dbReference type="EMBL" id="JALLBG020000031">
    <property type="protein sequence ID" value="KAL3771091.1"/>
    <property type="molecule type" value="Genomic_DNA"/>
</dbReference>
<feature type="binding site" evidence="8">
    <location>
        <position position="212"/>
    </location>
    <ligand>
        <name>chlorophyll a</name>
        <dbReference type="ChEBI" id="CHEBI:58416"/>
        <label>1</label>
    </ligand>
</feature>
<comment type="similarity">
    <text evidence="3">Belongs to the fucoxanthin chlorophyll protein family.</text>
</comment>
<comment type="subcellular location">
    <subcellularLocation>
        <location evidence="2">Plastid</location>
        <location evidence="2">Chloroplast</location>
    </subcellularLocation>
</comment>
<dbReference type="SUPFAM" id="SSF103511">
    <property type="entry name" value="Chlorophyll a-b binding protein"/>
    <property type="match status" value="1"/>
</dbReference>
<feature type="binding site" evidence="8">
    <location>
        <position position="84"/>
    </location>
    <ligand>
        <name>chlorophyll a</name>
        <dbReference type="ChEBI" id="CHEBI:58416"/>
        <label>1</label>
    </ligand>
</feature>
<evidence type="ECO:0000256" key="1">
    <source>
        <dbReference type="ARBA" id="ARBA00004022"/>
    </source>
</evidence>
<keyword evidence="8" id="KW-0148">Chlorophyll</keyword>
<feature type="binding site" description="axial binding residue" evidence="8">
    <location>
        <position position="86"/>
    </location>
    <ligand>
        <name>chlorophyll b</name>
        <dbReference type="ChEBI" id="CHEBI:61721"/>
        <label>1</label>
    </ligand>
    <ligandPart>
        <name>Mg</name>
        <dbReference type="ChEBI" id="CHEBI:25107"/>
    </ligandPart>
</feature>
<evidence type="ECO:0000256" key="9">
    <source>
        <dbReference type="SAM" id="SignalP"/>
    </source>
</evidence>
<dbReference type="PANTHER" id="PTHR21649">
    <property type="entry name" value="CHLOROPHYLL A/B BINDING PROTEIN"/>
    <property type="match status" value="1"/>
</dbReference>
<feature type="binding site" evidence="8">
    <location>
        <position position="198"/>
    </location>
    <ligand>
        <name>chlorophyll a</name>
        <dbReference type="ChEBI" id="CHEBI:58416"/>
        <label>1</label>
    </ligand>
</feature>
<dbReference type="Gene3D" id="1.10.3460.10">
    <property type="entry name" value="Chlorophyll a/b binding protein domain"/>
    <property type="match status" value="1"/>
</dbReference>
<feature type="chain" id="PRO_5044762899" evidence="9">
    <location>
        <begin position="18"/>
        <end position="240"/>
    </location>
</feature>
<keyword evidence="4" id="KW-0150">Chloroplast</keyword>
<dbReference type="GO" id="GO:0009507">
    <property type="term" value="C:chloroplast"/>
    <property type="evidence" value="ECO:0007669"/>
    <property type="project" value="UniProtKB-SubCell"/>
</dbReference>
<keyword evidence="9" id="KW-0732">Signal</keyword>
<keyword evidence="8" id="KW-0157">Chromophore</keyword>
<dbReference type="AlphaFoldDB" id="A0ABD3N4V9"/>
<proteinExistence type="inferred from homology"/>
<feature type="binding site" evidence="8">
    <location>
        <position position="200"/>
    </location>
    <ligand>
        <name>chlorophyll a</name>
        <dbReference type="ChEBI" id="CHEBI:58416"/>
        <label>1</label>
    </ligand>
</feature>
<organism evidence="10 11">
    <name type="scientific">Discostella pseudostelligera</name>
    <dbReference type="NCBI Taxonomy" id="259834"/>
    <lineage>
        <taxon>Eukaryota</taxon>
        <taxon>Sar</taxon>
        <taxon>Stramenopiles</taxon>
        <taxon>Ochrophyta</taxon>
        <taxon>Bacillariophyta</taxon>
        <taxon>Coscinodiscophyceae</taxon>
        <taxon>Thalassiosirophycidae</taxon>
        <taxon>Stephanodiscales</taxon>
        <taxon>Stephanodiscaceae</taxon>
        <taxon>Discostella</taxon>
    </lineage>
</organism>
<dbReference type="GO" id="GO:0030076">
    <property type="term" value="C:light-harvesting complex"/>
    <property type="evidence" value="ECO:0007669"/>
    <property type="project" value="UniProtKB-KW"/>
</dbReference>
<comment type="caution">
    <text evidence="10">The sequence shown here is derived from an EMBL/GenBank/DDBJ whole genome shotgun (WGS) entry which is preliminary data.</text>
</comment>
<evidence type="ECO:0000256" key="7">
    <source>
        <dbReference type="ARBA" id="ARBA00023243"/>
    </source>
</evidence>
<comment type="function">
    <text evidence="1">The light-harvesting complex (LHC) functions as a light receptor, it captures and delivers excitation energy to photosystems with which it is closely associated. Energy is transferred from the carotenoid and chlorophyll C (or B) to chlorophyll A and the photosynthetic reaction centers where it is used to synthesize ATP and reducing power.</text>
</comment>
<keyword evidence="6" id="KW-0934">Plastid</keyword>
<keyword evidence="7" id="KW-0437">Light-harvesting polypeptide</keyword>
<dbReference type="GO" id="GO:0015979">
    <property type="term" value="P:photosynthesis"/>
    <property type="evidence" value="ECO:0007669"/>
    <property type="project" value="UniProtKB-KW"/>
</dbReference>
<evidence type="ECO:0000313" key="10">
    <source>
        <dbReference type="EMBL" id="KAL3771091.1"/>
    </source>
</evidence>
<keyword evidence="5" id="KW-0602">Photosynthesis</keyword>
<dbReference type="InterPro" id="IPR022796">
    <property type="entry name" value="Chloroa_b-bind"/>
</dbReference>
<feature type="signal peptide" evidence="9">
    <location>
        <begin position="1"/>
        <end position="17"/>
    </location>
</feature>
<evidence type="ECO:0000256" key="3">
    <source>
        <dbReference type="ARBA" id="ARBA00005933"/>
    </source>
</evidence>
<protein>
    <submittedName>
        <fullName evidence="10">Uncharacterized protein</fullName>
    </submittedName>
</protein>
<evidence type="ECO:0000256" key="6">
    <source>
        <dbReference type="ARBA" id="ARBA00022640"/>
    </source>
</evidence>
<evidence type="ECO:0000256" key="8">
    <source>
        <dbReference type="PIRSR" id="PIRSR601344-1"/>
    </source>
</evidence>
<feature type="binding site" evidence="8">
    <location>
        <position position="194"/>
    </location>
    <ligand>
        <name>chlorophyll a</name>
        <dbReference type="ChEBI" id="CHEBI:58416"/>
        <label>1</label>
    </ligand>
</feature>
<accession>A0ABD3N4V9</accession>
<keyword evidence="11" id="KW-1185">Reference proteome</keyword>
<dbReference type="Pfam" id="PF00504">
    <property type="entry name" value="Chloroa_b-bind"/>
    <property type="match status" value="1"/>
</dbReference>